<sequence length="44" mass="5254">MATTDLNQLFNQLLPMLLYASQRRRQDNLNERKFEAQQQQSAQD</sequence>
<accession>A0A0F9GNB0</accession>
<reference evidence="1" key="1">
    <citation type="journal article" date="2015" name="Nature">
        <title>Complex archaea that bridge the gap between prokaryotes and eukaryotes.</title>
        <authorList>
            <person name="Spang A."/>
            <person name="Saw J.H."/>
            <person name="Jorgensen S.L."/>
            <person name="Zaremba-Niedzwiedzka K."/>
            <person name="Martijn J."/>
            <person name="Lind A.E."/>
            <person name="van Eijk R."/>
            <person name="Schleper C."/>
            <person name="Guy L."/>
            <person name="Ettema T.J."/>
        </authorList>
    </citation>
    <scope>NUCLEOTIDE SEQUENCE</scope>
</reference>
<name>A0A0F9GNB0_9ZZZZ</name>
<evidence type="ECO:0000313" key="1">
    <source>
        <dbReference type="EMBL" id="KKL64637.1"/>
    </source>
</evidence>
<proteinExistence type="predicted"/>
<dbReference type="EMBL" id="LAZR01027781">
    <property type="protein sequence ID" value="KKL64637.1"/>
    <property type="molecule type" value="Genomic_DNA"/>
</dbReference>
<protein>
    <submittedName>
        <fullName evidence="1">Uncharacterized protein</fullName>
    </submittedName>
</protein>
<dbReference type="AlphaFoldDB" id="A0A0F9GNB0"/>
<organism evidence="1">
    <name type="scientific">marine sediment metagenome</name>
    <dbReference type="NCBI Taxonomy" id="412755"/>
    <lineage>
        <taxon>unclassified sequences</taxon>
        <taxon>metagenomes</taxon>
        <taxon>ecological metagenomes</taxon>
    </lineage>
</organism>
<gene>
    <name evidence="1" type="ORF">LCGC14_2162960</name>
</gene>
<feature type="non-terminal residue" evidence="1">
    <location>
        <position position="44"/>
    </location>
</feature>
<comment type="caution">
    <text evidence="1">The sequence shown here is derived from an EMBL/GenBank/DDBJ whole genome shotgun (WGS) entry which is preliminary data.</text>
</comment>